<dbReference type="RefSeq" id="WP_186902135.1">
    <property type="nucleotide sequence ID" value="NZ_JACOGD010000001.1"/>
</dbReference>
<dbReference type="EMBL" id="JACOGD010000001">
    <property type="protein sequence ID" value="MBC3930238.1"/>
    <property type="molecule type" value="Genomic_DNA"/>
</dbReference>
<name>A0ABR7A0M5_9BURK</name>
<comment type="caution">
    <text evidence="3">The sequence shown here is derived from an EMBL/GenBank/DDBJ whole genome shotgun (WGS) entry which is preliminary data.</text>
</comment>
<gene>
    <name evidence="3" type="ORF">H8K43_01025</name>
</gene>
<feature type="region of interest" description="Disordered" evidence="1">
    <location>
        <begin position="78"/>
        <end position="100"/>
    </location>
</feature>
<protein>
    <submittedName>
        <fullName evidence="3">Uncharacterized protein</fullName>
    </submittedName>
</protein>
<accession>A0ABR7A0M5</accession>
<evidence type="ECO:0000256" key="1">
    <source>
        <dbReference type="SAM" id="MobiDB-lite"/>
    </source>
</evidence>
<keyword evidence="2" id="KW-1133">Transmembrane helix</keyword>
<keyword evidence="2" id="KW-0472">Membrane</keyword>
<reference evidence="3 4" key="1">
    <citation type="submission" date="2020-08" db="EMBL/GenBank/DDBJ databases">
        <title>Novel species isolated from subtropical streams in China.</title>
        <authorList>
            <person name="Lu H."/>
        </authorList>
    </citation>
    <scope>NUCLEOTIDE SEQUENCE [LARGE SCALE GENOMIC DNA]</scope>
    <source>
        <strain evidence="3 4">CY22W</strain>
    </source>
</reference>
<keyword evidence="2" id="KW-0812">Transmembrane</keyword>
<feature type="transmembrane region" description="Helical" evidence="2">
    <location>
        <begin position="9"/>
        <end position="27"/>
    </location>
</feature>
<evidence type="ECO:0000256" key="2">
    <source>
        <dbReference type="SAM" id="Phobius"/>
    </source>
</evidence>
<evidence type="ECO:0000313" key="4">
    <source>
        <dbReference type="Proteomes" id="UP000654304"/>
    </source>
</evidence>
<dbReference type="Proteomes" id="UP000654304">
    <property type="component" value="Unassembled WGS sequence"/>
</dbReference>
<evidence type="ECO:0000313" key="3">
    <source>
        <dbReference type="EMBL" id="MBC3930238.1"/>
    </source>
</evidence>
<organism evidence="3 4">
    <name type="scientific">Undibacterium curvum</name>
    <dbReference type="NCBI Taxonomy" id="2762294"/>
    <lineage>
        <taxon>Bacteria</taxon>
        <taxon>Pseudomonadati</taxon>
        <taxon>Pseudomonadota</taxon>
        <taxon>Betaproteobacteria</taxon>
        <taxon>Burkholderiales</taxon>
        <taxon>Oxalobacteraceae</taxon>
        <taxon>Undibacterium</taxon>
    </lineage>
</organism>
<sequence>MKSAIENKLWFSMLITLIALLCTNLLFSRAHLSPYDAELFSATQIIYLFCWFGFERIFKLSFSLIYILSRSEQTPIATGAPGNTQLQDIPPAVQRSDTVH</sequence>
<proteinExistence type="predicted"/>
<feature type="transmembrane region" description="Helical" evidence="2">
    <location>
        <begin position="39"/>
        <end position="58"/>
    </location>
</feature>
<feature type="compositionally biased region" description="Polar residues" evidence="1">
    <location>
        <begin position="78"/>
        <end position="87"/>
    </location>
</feature>
<keyword evidence="4" id="KW-1185">Reference proteome</keyword>